<evidence type="ECO:0000313" key="14">
    <source>
        <dbReference type="Proteomes" id="UP000244450"/>
    </source>
</evidence>
<dbReference type="EMBL" id="QCYK01000003">
    <property type="protein sequence ID" value="PUZ23085.1"/>
    <property type="molecule type" value="Genomic_DNA"/>
</dbReference>
<keyword evidence="5" id="KW-0234">DNA repair</keyword>
<name>A0A2T7BDC7_9BACT</name>
<evidence type="ECO:0000256" key="5">
    <source>
        <dbReference type="ARBA" id="ARBA00023204"/>
    </source>
</evidence>
<dbReference type="SMART" id="SM00465">
    <property type="entry name" value="GIYc"/>
    <property type="match status" value="1"/>
</dbReference>
<evidence type="ECO:0000256" key="2">
    <source>
        <dbReference type="ARBA" id="ARBA00022769"/>
    </source>
</evidence>
<keyword evidence="4" id="KW-0267">Excision nuclease</keyword>
<evidence type="ECO:0000256" key="8">
    <source>
        <dbReference type="ARBA" id="ARBA00026073"/>
    </source>
</evidence>
<evidence type="ECO:0000256" key="1">
    <source>
        <dbReference type="ARBA" id="ARBA00022763"/>
    </source>
</evidence>
<evidence type="ECO:0000256" key="6">
    <source>
        <dbReference type="ARBA" id="ARBA00023236"/>
    </source>
</evidence>
<reference evidence="13 14" key="1">
    <citation type="submission" date="2018-04" db="EMBL/GenBank/DDBJ databases">
        <title>Chitinophaga fuyangensis sp. nov., isolated from soil in a chemical factory.</title>
        <authorList>
            <person name="Chen K."/>
        </authorList>
    </citation>
    <scope>NUCLEOTIDE SEQUENCE [LARGE SCALE GENOMIC DNA]</scope>
    <source>
        <strain evidence="13 14">LY-1</strain>
    </source>
</reference>
<sequence length="459" mass="52045">MYAIVDIETTGGHASANGITEIAIFVHDGHQVLEQFETLVNPGRPIPYYIQSLTGITNEMVEEAPFFEDVAYRVHELLRNNIFIAHNVNFDYSFLHHHLQGCGYELQVKKLCTVRMARKIIPGLPSYSLGKLCRSLDIPLHDRHRAAGDAEATVRLFERLLASDSQQHIPAMLKRGSKEHFLPPNLAPEYVVQLPSRPGVYYFHNEKGKVVYVGKAKDLRKRVNSHFTGNNSGAKRQEFLRNIHSISHEVTGTELMACILESIEIKRLWPIYNQSQKRPEQRFGFYTFEDQHGYLRLAIDKKRKYTHPVYAFDILAAGQQQLRRLLRDFQLCPKLCFLQTDNDACVGMDEGHCLGACEKQEPAETYNQRVLAAIDSLKASQPSFVILGAGRNIAEQSAILMESGRFYGMGYLPKDTGITDPATLKDLLTPYPENEYIINLLKQHAEHSEILVLGHGVKS</sequence>
<feature type="domain" description="GIY-YIG" evidence="12">
    <location>
        <begin position="196"/>
        <end position="274"/>
    </location>
</feature>
<dbReference type="GO" id="GO:0006289">
    <property type="term" value="P:nucleotide-excision repair"/>
    <property type="evidence" value="ECO:0007669"/>
    <property type="project" value="InterPro"/>
</dbReference>
<evidence type="ECO:0000313" key="13">
    <source>
        <dbReference type="EMBL" id="PUZ23085.1"/>
    </source>
</evidence>
<dbReference type="Pfam" id="PF01541">
    <property type="entry name" value="GIY-YIG"/>
    <property type="match status" value="1"/>
</dbReference>
<evidence type="ECO:0000256" key="7">
    <source>
        <dbReference type="ARBA" id="ARBA00025483"/>
    </source>
</evidence>
<dbReference type="NCBIfam" id="TIGR00573">
    <property type="entry name" value="dnaq"/>
    <property type="match status" value="1"/>
</dbReference>
<dbReference type="GO" id="GO:0009432">
    <property type="term" value="P:SOS response"/>
    <property type="evidence" value="ECO:0007669"/>
    <property type="project" value="UniProtKB-KW"/>
</dbReference>
<evidence type="ECO:0000256" key="4">
    <source>
        <dbReference type="ARBA" id="ARBA00022881"/>
    </source>
</evidence>
<dbReference type="GO" id="GO:0003887">
    <property type="term" value="F:DNA-directed DNA polymerase activity"/>
    <property type="evidence" value="ECO:0007669"/>
    <property type="project" value="InterPro"/>
</dbReference>
<evidence type="ECO:0000256" key="11">
    <source>
        <dbReference type="ARBA" id="ARBA00042732"/>
    </source>
</evidence>
<protein>
    <recommendedName>
        <fullName evidence="9">Excinuclease cho</fullName>
    </recommendedName>
    <alternativeName>
        <fullName evidence="11">Endonuclease cho</fullName>
    </alternativeName>
    <alternativeName>
        <fullName evidence="10">UvrC homolog protein</fullName>
    </alternativeName>
</protein>
<dbReference type="CDD" id="cd10434">
    <property type="entry name" value="GIY-YIG_UvrC_Cho"/>
    <property type="match status" value="1"/>
</dbReference>
<dbReference type="RefSeq" id="WP_108688829.1">
    <property type="nucleotide sequence ID" value="NZ_QCYK01000003.1"/>
</dbReference>
<gene>
    <name evidence="13" type="ORF">DCC81_22035</name>
</gene>
<dbReference type="SMART" id="SM00479">
    <property type="entry name" value="EXOIII"/>
    <property type="match status" value="1"/>
</dbReference>
<keyword evidence="1" id="KW-0227">DNA damage</keyword>
<dbReference type="Pfam" id="PF00929">
    <property type="entry name" value="RNase_T"/>
    <property type="match status" value="1"/>
</dbReference>
<accession>A0A2T7BDC7</accession>
<dbReference type="Gene3D" id="3.40.1440.10">
    <property type="entry name" value="GIY-YIG endonuclease"/>
    <property type="match status" value="1"/>
</dbReference>
<dbReference type="InterPro" id="IPR050066">
    <property type="entry name" value="UvrABC_protein_C"/>
</dbReference>
<dbReference type="CDD" id="cd06127">
    <property type="entry name" value="DEDDh"/>
    <property type="match status" value="1"/>
</dbReference>
<dbReference type="AlphaFoldDB" id="A0A2T7BDC7"/>
<dbReference type="InterPro" id="IPR035901">
    <property type="entry name" value="GIY-YIG_endonuc_sf"/>
</dbReference>
<comment type="subunit">
    <text evidence="8">DNA polymerase III contains a core (composed of alpha, epsilon and theta chains) that associates with a tau subunit. This core dimerizes to form the POLIII' complex. PolIII' associates with the gamma complex (composed of gamma, delta, delta', psi and chi chains) and with the beta chain to form the complete DNA polymerase III complex.</text>
</comment>
<keyword evidence="6" id="KW-0742">SOS response</keyword>
<dbReference type="InterPro" id="IPR036397">
    <property type="entry name" value="RNaseH_sf"/>
</dbReference>
<keyword evidence="2" id="KW-0228">DNA excision</keyword>
<dbReference type="GO" id="GO:0009380">
    <property type="term" value="C:excinuclease repair complex"/>
    <property type="evidence" value="ECO:0007669"/>
    <property type="project" value="TreeGrafter"/>
</dbReference>
<comment type="function">
    <text evidence="7">DNA polymerase III is a complex, multichain enzyme responsible for most of the replicative synthesis in bacteria. The epsilon subunit contain the editing function and is a proofreading 3'-5' exonuclease.</text>
</comment>
<dbReference type="InterPro" id="IPR013520">
    <property type="entry name" value="Ribonucl_H"/>
</dbReference>
<dbReference type="PROSITE" id="PS50164">
    <property type="entry name" value="GIY_YIG"/>
    <property type="match status" value="1"/>
</dbReference>
<dbReference type="GO" id="GO:0004527">
    <property type="term" value="F:exonuclease activity"/>
    <property type="evidence" value="ECO:0007669"/>
    <property type="project" value="UniProtKB-ARBA"/>
</dbReference>
<dbReference type="FunFam" id="3.30.420.10:FF:000045">
    <property type="entry name" value="3'-5' exonuclease DinG"/>
    <property type="match status" value="1"/>
</dbReference>
<dbReference type="SUPFAM" id="SSF82771">
    <property type="entry name" value="GIY-YIG endonuclease"/>
    <property type="match status" value="1"/>
</dbReference>
<organism evidence="13 14">
    <name type="scientific">Chitinophaga parva</name>
    <dbReference type="NCBI Taxonomy" id="2169414"/>
    <lineage>
        <taxon>Bacteria</taxon>
        <taxon>Pseudomonadati</taxon>
        <taxon>Bacteroidota</taxon>
        <taxon>Chitinophagia</taxon>
        <taxon>Chitinophagales</taxon>
        <taxon>Chitinophagaceae</taxon>
        <taxon>Chitinophaga</taxon>
    </lineage>
</organism>
<dbReference type="GO" id="GO:0006260">
    <property type="term" value="P:DNA replication"/>
    <property type="evidence" value="ECO:0007669"/>
    <property type="project" value="InterPro"/>
</dbReference>
<dbReference type="SUPFAM" id="SSF53098">
    <property type="entry name" value="Ribonuclease H-like"/>
    <property type="match status" value="1"/>
</dbReference>
<evidence type="ECO:0000259" key="12">
    <source>
        <dbReference type="PROSITE" id="PS50164"/>
    </source>
</evidence>
<dbReference type="Gene3D" id="3.30.420.10">
    <property type="entry name" value="Ribonuclease H-like superfamily/Ribonuclease H"/>
    <property type="match status" value="1"/>
</dbReference>
<keyword evidence="14" id="KW-1185">Reference proteome</keyword>
<dbReference type="InterPro" id="IPR047296">
    <property type="entry name" value="GIY-YIG_UvrC_Cho"/>
</dbReference>
<comment type="caution">
    <text evidence="13">The sequence shown here is derived from an EMBL/GenBank/DDBJ whole genome shotgun (WGS) entry which is preliminary data.</text>
</comment>
<keyword evidence="3" id="KW-0378">Hydrolase</keyword>
<evidence type="ECO:0000256" key="3">
    <source>
        <dbReference type="ARBA" id="ARBA00022801"/>
    </source>
</evidence>
<dbReference type="InterPro" id="IPR006054">
    <property type="entry name" value="DnaQ"/>
</dbReference>
<dbReference type="GO" id="GO:0003677">
    <property type="term" value="F:DNA binding"/>
    <property type="evidence" value="ECO:0007669"/>
    <property type="project" value="InterPro"/>
</dbReference>
<evidence type="ECO:0000256" key="9">
    <source>
        <dbReference type="ARBA" id="ARBA00040756"/>
    </source>
</evidence>
<dbReference type="InterPro" id="IPR012337">
    <property type="entry name" value="RNaseH-like_sf"/>
</dbReference>
<dbReference type="PANTHER" id="PTHR30562">
    <property type="entry name" value="UVRC/OXIDOREDUCTASE"/>
    <property type="match status" value="1"/>
</dbReference>
<dbReference type="Proteomes" id="UP000244450">
    <property type="component" value="Unassembled WGS sequence"/>
</dbReference>
<evidence type="ECO:0000256" key="10">
    <source>
        <dbReference type="ARBA" id="ARBA00042138"/>
    </source>
</evidence>
<dbReference type="InterPro" id="IPR000305">
    <property type="entry name" value="GIY-YIG_endonuc"/>
</dbReference>
<dbReference type="PANTHER" id="PTHR30562:SF10">
    <property type="entry name" value="EXCINUCLEASE CHO"/>
    <property type="match status" value="1"/>
</dbReference>
<dbReference type="OrthoDB" id="9803913at2"/>
<proteinExistence type="predicted"/>